<dbReference type="Pfam" id="PF07774">
    <property type="entry name" value="EMC1_C"/>
    <property type="match status" value="1"/>
</dbReference>
<evidence type="ECO:0000256" key="7">
    <source>
        <dbReference type="ARBA" id="ARBA00022824"/>
    </source>
</evidence>
<dbReference type="EMBL" id="MU825876">
    <property type="protein sequence ID" value="KAJ7386628.1"/>
    <property type="molecule type" value="Genomic_DNA"/>
</dbReference>
<comment type="caution">
    <text evidence="14">The sequence shown here is derived from an EMBL/GenBank/DDBJ whole genome shotgun (WGS) entry which is preliminary data.</text>
</comment>
<accession>A0A9W9ZRI5</accession>
<evidence type="ECO:0000256" key="6">
    <source>
        <dbReference type="ARBA" id="ARBA00022729"/>
    </source>
</evidence>
<dbReference type="InterPro" id="IPR011678">
    <property type="entry name" value="EMC1_C"/>
</dbReference>
<dbReference type="InterPro" id="IPR015943">
    <property type="entry name" value="WD40/YVTN_repeat-like_dom_sf"/>
</dbReference>
<keyword evidence="7" id="KW-0256">Endoplasmic reticulum</keyword>
<protein>
    <recommendedName>
        <fullName evidence="4">ER membrane protein complex subunit 1</fullName>
    </recommendedName>
</protein>
<evidence type="ECO:0000256" key="2">
    <source>
        <dbReference type="ARBA" id="ARBA00007904"/>
    </source>
</evidence>
<name>A0A9W9ZRI5_9CNID</name>
<keyword evidence="10" id="KW-0325">Glycoprotein</keyword>
<gene>
    <name evidence="14" type="primary">EMC1</name>
    <name evidence="14" type="ORF">OS493_008779</name>
</gene>
<dbReference type="PANTHER" id="PTHR21573">
    <property type="entry name" value="ER MEMBRANE PROTEIN COMPLEX SUBUNIT 1"/>
    <property type="match status" value="1"/>
</dbReference>
<dbReference type="SMART" id="SM00564">
    <property type="entry name" value="PQQ"/>
    <property type="match status" value="3"/>
</dbReference>
<dbReference type="InterPro" id="IPR011047">
    <property type="entry name" value="Quinoprotein_ADH-like_sf"/>
</dbReference>
<feature type="domain" description="EMC1 first beta-propeller" evidence="13">
    <location>
        <begin position="39"/>
        <end position="448"/>
    </location>
</feature>
<evidence type="ECO:0000256" key="5">
    <source>
        <dbReference type="ARBA" id="ARBA00022692"/>
    </source>
</evidence>
<dbReference type="GO" id="GO:0034975">
    <property type="term" value="P:protein folding in endoplasmic reticulum"/>
    <property type="evidence" value="ECO:0007669"/>
    <property type="project" value="TreeGrafter"/>
</dbReference>
<dbReference type="Proteomes" id="UP001163046">
    <property type="component" value="Unassembled WGS sequence"/>
</dbReference>
<evidence type="ECO:0000259" key="12">
    <source>
        <dbReference type="Pfam" id="PF07774"/>
    </source>
</evidence>
<comment type="subunit">
    <text evidence="3">Component of the ER membrane protein complex (EMC).</text>
</comment>
<sequence length="1010" mass="113049">MQPGFLSSLAFAGASKMAAIKVCMCVLLSFINWKQCLGLYEDQIGLFDWRQSYLGKVKFSFFDVSTHSSKRLFVGTQSNVIAALNSRTGGIIWRQVLEESEGVLDELLYRDNVLVSSSSAGKFIRSWDTSNGALLWESIGGKSTSVPSKEVKSPFHGWNGPQTSLVDTKENELVISLASNVVKAFALQDGSEKWSIDNSEKTTDYFSFQHSNGFLYLVGIETDVNIVIQKVNVENGQIKGERRIGAPWVSNGASCVFVKKSNLVCAETFSNSIHVISLTDESAPVKTLSLASLGLGVEELSLGKPSLQSFGSYSNSWDERSEFLLKLSKTHQLILNLNNDRSVTVVTKFTEPTLLSATVLGNKAILVSITPIADESLQLECYDLDNRKVLPDLTQKAVLVDHGEPEDAVIYLFTKKENELGYRVFLATTDHAVSLIQFPGRIMWSREEALAEITAVEVVELPFSPSQANFETLQEEFGVHPNDDVVSMFIRRIRAQVKQFQVLVKQFQAFVKAQQEHGFFAESTDDEEEQLTRDQFNLRKLILIVTSSGKLFGLNSADGSIVWKYFLPSLAPFSQNNKQYSLLYTQRTVAHFPLTAQCAVLGKSRTSDGSLLHVFNPITGKPIGPGHVKGNQLPYKVVQSMLLPHTDAKHTKLLLLLDSSMNVHVFPRTSDAIEIVSKASSSIFFFMADKEKGDLKGYMLLSDVEKSVFHVREMWNVNFPKSQQTITNIATKSPLEHIHSQGKVLGDRRVLYKYLNPNLIAVGTEVTPDSKPGISIYLIDAVTGLIIFHARHKNAKGPIHMVHSENWLVYNLYNTKSRRYELTVLEMYDGYTERNSTALSSFDPLPITMVLQQSYVFPTTIRTATVTITERGITHKNLLFGLQTGYILSLPKNYLDPRRKFIPTQQDREEGLHPYIPELGLNPLAFINYNQTIANLHGVYTTGSGLESTGLVFAHGLDLYWTRITPSKMFDVLKEDFDYWLIFGTLGILVLVTIVSQRLASIKMLRQAWQ</sequence>
<evidence type="ECO:0000256" key="10">
    <source>
        <dbReference type="ARBA" id="ARBA00023180"/>
    </source>
</evidence>
<dbReference type="InterPro" id="IPR018391">
    <property type="entry name" value="PQQ_b-propeller_rpt"/>
</dbReference>
<comment type="similarity">
    <text evidence="2">Belongs to the EMC1 family.</text>
</comment>
<keyword evidence="8 11" id="KW-1133">Transmembrane helix</keyword>
<evidence type="ECO:0000256" key="3">
    <source>
        <dbReference type="ARBA" id="ARBA00011276"/>
    </source>
</evidence>
<dbReference type="SUPFAM" id="SSF50998">
    <property type="entry name" value="Quinoprotein alcohol dehydrogenase-like"/>
    <property type="match status" value="1"/>
</dbReference>
<evidence type="ECO:0000313" key="15">
    <source>
        <dbReference type="Proteomes" id="UP001163046"/>
    </source>
</evidence>
<evidence type="ECO:0000256" key="8">
    <source>
        <dbReference type="ARBA" id="ARBA00022989"/>
    </source>
</evidence>
<keyword evidence="6" id="KW-0732">Signal</keyword>
<proteinExistence type="inferred from homology"/>
<dbReference type="GO" id="GO:0072546">
    <property type="term" value="C:EMC complex"/>
    <property type="evidence" value="ECO:0007669"/>
    <property type="project" value="InterPro"/>
</dbReference>
<keyword evidence="9 11" id="KW-0472">Membrane</keyword>
<keyword evidence="5 11" id="KW-0812">Transmembrane</keyword>
<feature type="domain" description="ER membrane protein complex subunit 1 C-terminal" evidence="12">
    <location>
        <begin position="804"/>
        <end position="1009"/>
    </location>
</feature>
<dbReference type="OrthoDB" id="28092at2759"/>
<dbReference type="AlphaFoldDB" id="A0A9W9ZRI5"/>
<evidence type="ECO:0000313" key="14">
    <source>
        <dbReference type="EMBL" id="KAJ7386628.1"/>
    </source>
</evidence>
<evidence type="ECO:0000256" key="4">
    <source>
        <dbReference type="ARBA" id="ARBA00020824"/>
    </source>
</evidence>
<dbReference type="InterPro" id="IPR026895">
    <property type="entry name" value="EMC1"/>
</dbReference>
<dbReference type="Gene3D" id="2.130.10.10">
    <property type="entry name" value="YVTN repeat-like/Quinoprotein amine dehydrogenase"/>
    <property type="match status" value="1"/>
</dbReference>
<evidence type="ECO:0000256" key="9">
    <source>
        <dbReference type="ARBA" id="ARBA00023136"/>
    </source>
</evidence>
<dbReference type="InterPro" id="IPR058545">
    <property type="entry name" value="Beta-prop_EMC1_1st"/>
</dbReference>
<dbReference type="PANTHER" id="PTHR21573:SF0">
    <property type="entry name" value="ER MEMBRANE PROTEIN COMPLEX SUBUNIT 1"/>
    <property type="match status" value="1"/>
</dbReference>
<feature type="transmembrane region" description="Helical" evidence="11">
    <location>
        <begin position="977"/>
        <end position="996"/>
    </location>
</feature>
<evidence type="ECO:0000256" key="1">
    <source>
        <dbReference type="ARBA" id="ARBA00004115"/>
    </source>
</evidence>
<keyword evidence="15" id="KW-1185">Reference proteome</keyword>
<evidence type="ECO:0000256" key="11">
    <source>
        <dbReference type="SAM" id="Phobius"/>
    </source>
</evidence>
<organism evidence="14 15">
    <name type="scientific">Desmophyllum pertusum</name>
    <dbReference type="NCBI Taxonomy" id="174260"/>
    <lineage>
        <taxon>Eukaryota</taxon>
        <taxon>Metazoa</taxon>
        <taxon>Cnidaria</taxon>
        <taxon>Anthozoa</taxon>
        <taxon>Hexacorallia</taxon>
        <taxon>Scleractinia</taxon>
        <taxon>Caryophylliina</taxon>
        <taxon>Caryophylliidae</taxon>
        <taxon>Desmophyllum</taxon>
    </lineage>
</organism>
<reference evidence="14" key="1">
    <citation type="submission" date="2023-01" db="EMBL/GenBank/DDBJ databases">
        <title>Genome assembly of the deep-sea coral Lophelia pertusa.</title>
        <authorList>
            <person name="Herrera S."/>
            <person name="Cordes E."/>
        </authorList>
    </citation>
    <scope>NUCLEOTIDE SEQUENCE</scope>
    <source>
        <strain evidence="14">USNM1676648</strain>
        <tissue evidence="14">Polyp</tissue>
    </source>
</reference>
<dbReference type="Pfam" id="PF25293">
    <property type="entry name" value="Beta-prop_EMC1_N"/>
    <property type="match status" value="1"/>
</dbReference>
<comment type="subcellular location">
    <subcellularLocation>
        <location evidence="1">Endoplasmic reticulum membrane</location>
        <topology evidence="1">Single-pass type I membrane protein</topology>
    </subcellularLocation>
</comment>
<evidence type="ECO:0000259" key="13">
    <source>
        <dbReference type="Pfam" id="PF25293"/>
    </source>
</evidence>